<organism evidence="1 2">
    <name type="scientific">Alistipes finegoldii</name>
    <dbReference type="NCBI Taxonomy" id="214856"/>
    <lineage>
        <taxon>Bacteria</taxon>
        <taxon>Pseudomonadati</taxon>
        <taxon>Bacteroidota</taxon>
        <taxon>Bacteroidia</taxon>
        <taxon>Bacteroidales</taxon>
        <taxon>Rikenellaceae</taxon>
        <taxon>Alistipes</taxon>
    </lineage>
</organism>
<evidence type="ECO:0008006" key="3">
    <source>
        <dbReference type="Google" id="ProtNLM"/>
    </source>
</evidence>
<name>A0AA37KSQ4_9BACT</name>
<dbReference type="Pfam" id="PF13149">
    <property type="entry name" value="Mfa_like_1"/>
    <property type="match status" value="1"/>
</dbReference>
<dbReference type="PANTHER" id="PTHR13593:SF113">
    <property type="entry name" value="SI:DKEY-266F7.9"/>
    <property type="match status" value="1"/>
</dbReference>
<dbReference type="RefSeq" id="WP_244076698.1">
    <property type="nucleotide sequence ID" value="NZ_AP025581.1"/>
</dbReference>
<dbReference type="Proteomes" id="UP001055105">
    <property type="component" value="Unassembled WGS sequence"/>
</dbReference>
<protein>
    <recommendedName>
        <fullName evidence="3">1-phosphatidylinositol phosphodiesterase</fullName>
    </recommendedName>
</protein>
<dbReference type="PROSITE" id="PS51257">
    <property type="entry name" value="PROKAR_LIPOPROTEIN"/>
    <property type="match status" value="1"/>
</dbReference>
<gene>
    <name evidence="1" type="ORF">CE91St16_23400</name>
</gene>
<dbReference type="InterPro" id="IPR042278">
    <property type="entry name" value="Mfa-like_1_N"/>
</dbReference>
<dbReference type="CDD" id="cd13120">
    <property type="entry name" value="BF2867_like_N"/>
    <property type="match status" value="1"/>
</dbReference>
<accession>A0AA37KSQ4</accession>
<dbReference type="Gene3D" id="3.20.20.190">
    <property type="entry name" value="Phosphatidylinositol (PI) phosphodiesterase"/>
    <property type="match status" value="1"/>
</dbReference>
<dbReference type="PANTHER" id="PTHR13593">
    <property type="match status" value="1"/>
</dbReference>
<dbReference type="EMBL" id="BQOL01000001">
    <property type="protein sequence ID" value="GKI19432.1"/>
    <property type="molecule type" value="Genomic_DNA"/>
</dbReference>
<dbReference type="GO" id="GO:0006629">
    <property type="term" value="P:lipid metabolic process"/>
    <property type="evidence" value="ECO:0007669"/>
    <property type="project" value="InterPro"/>
</dbReference>
<dbReference type="Gene3D" id="2.60.40.2630">
    <property type="match status" value="1"/>
</dbReference>
<sequence length="686" mass="75432">MTHKPIFRLLILAGLLSGCGKDTTEQPGPGKTAAGGDAVSCRLAIGNDETSGQESETRTAYGPLTDGYFPIYWRTGDRVGIISPQTTPQWAEVEVTVSGATESEADLSNTGMAWGSDSHYDFYAFYPADAVQTNSGSIVVTAIPAVQTCNNGECNMQYAYMAACTKGVERGAEVPFSFRPLMTTVTVDIRFSEAAEVQKLVLSSENDPVAGAFTFDIETHRAAVIEDRCSKVLALHMLTGEEPYIRIGAGSKIVVTAFLLPQDIRGLTLTAVTTEGKTYSYTTQATLKAGNRYSFTISDMQKQAQQTTEDYSDWMKYLPDNVYLSQVSMPGSHDACTMYGSHYEYKSGMPGERYHFKWLQNVVFGYMNVTKIIKAQELSIEEQLAAGVRMFDLRPSASGSSLQDLPIHHGIAALGDPTRGGYTPGGSGRQELSPFMLSHLLDRFVNFLNEHPDETVLIHMKYENTSGTGKTGWDKSVVDLIKSHCSGHIADFHPRMTLADARGKILFMIREDYKSANGGRYLGAYLNWTHDKVVFETTLHGNTGETAPIKVNDLYNIKNGSSDGVSKYAAIDECIAYTYGATDVTRWCMNYVSCYDTAHCSVSGISIFGAVGDYDYCANLYNRYTADKLNRKDFRGNAGIVLMDFAGAENATMTYGQTYSNMRVYGDDLVKAVIGVNNKWDLRRNE</sequence>
<dbReference type="CDD" id="cd13121">
    <property type="entry name" value="BF2867_like_C"/>
    <property type="match status" value="1"/>
</dbReference>
<evidence type="ECO:0000313" key="1">
    <source>
        <dbReference type="EMBL" id="GKI19432.1"/>
    </source>
</evidence>
<dbReference type="InterPro" id="IPR025049">
    <property type="entry name" value="Mfa-like_1"/>
</dbReference>
<reference evidence="1" key="1">
    <citation type="submission" date="2022-01" db="EMBL/GenBank/DDBJ databases">
        <title>Novel bile acid biosynthetic pathways are enriched in the microbiome of centenarians.</title>
        <authorList>
            <person name="Sato Y."/>
            <person name="Atarashi K."/>
            <person name="Plichta R.D."/>
            <person name="Arai Y."/>
            <person name="Sasajima S."/>
            <person name="Kearney M.S."/>
            <person name="Suda W."/>
            <person name="Takeshita K."/>
            <person name="Sasaki T."/>
            <person name="Okamoto S."/>
            <person name="Skelly N.A."/>
            <person name="Okamura Y."/>
            <person name="Vlamakis H."/>
            <person name="Li Y."/>
            <person name="Tanoue T."/>
            <person name="Takei H."/>
            <person name="Nittono H."/>
            <person name="Narushima S."/>
            <person name="Irie J."/>
            <person name="Itoh H."/>
            <person name="Moriya K."/>
            <person name="Sugiura Y."/>
            <person name="Suematsu M."/>
            <person name="Moritoki N."/>
            <person name="Shibata S."/>
            <person name="Littman R.D."/>
            <person name="Fischbach A.M."/>
            <person name="Uwamino Y."/>
            <person name="Inoue T."/>
            <person name="Honda A."/>
            <person name="Hattori M."/>
            <person name="Murai T."/>
            <person name="Xavier J.R."/>
            <person name="Hirose N."/>
            <person name="Honda K."/>
        </authorList>
    </citation>
    <scope>NUCLEOTIDE SEQUENCE</scope>
    <source>
        <strain evidence="1">CE91-St16</strain>
    </source>
</reference>
<evidence type="ECO:0000313" key="2">
    <source>
        <dbReference type="Proteomes" id="UP001055105"/>
    </source>
</evidence>
<dbReference type="Gene3D" id="2.60.40.2620">
    <property type="entry name" value="Fimbrillin-like"/>
    <property type="match status" value="1"/>
</dbReference>
<proteinExistence type="predicted"/>
<comment type="caution">
    <text evidence="1">The sequence shown here is derived from an EMBL/GenBank/DDBJ whole genome shotgun (WGS) entry which is preliminary data.</text>
</comment>
<dbReference type="SUPFAM" id="SSF51695">
    <property type="entry name" value="PLC-like phosphodiesterases"/>
    <property type="match status" value="1"/>
</dbReference>
<dbReference type="GO" id="GO:0008081">
    <property type="term" value="F:phosphoric diester hydrolase activity"/>
    <property type="evidence" value="ECO:0007669"/>
    <property type="project" value="InterPro"/>
</dbReference>
<dbReference type="InterPro" id="IPR051057">
    <property type="entry name" value="PI-PLC_domain"/>
</dbReference>
<dbReference type="InterPro" id="IPR017946">
    <property type="entry name" value="PLC-like_Pdiesterase_TIM-brl"/>
</dbReference>
<dbReference type="AlphaFoldDB" id="A0AA37KSQ4"/>